<keyword evidence="4" id="KW-0539">Nucleus</keyword>
<feature type="compositionally biased region" description="Basic and acidic residues" evidence="5">
    <location>
        <begin position="101"/>
        <end position="110"/>
    </location>
</feature>
<feature type="region of interest" description="Disordered" evidence="5">
    <location>
        <begin position="1"/>
        <end position="110"/>
    </location>
</feature>
<reference evidence="7 8" key="1">
    <citation type="submission" date="2017-12" db="EMBL/GenBank/DDBJ databases">
        <title>Genome Sequence of a Multidrug-Resistant Candida haemulonii Isolate from a Patient with Chronic Leg Ulcers in Israel.</title>
        <authorList>
            <person name="Chow N.A."/>
            <person name="Gade L."/>
            <person name="Batra D."/>
            <person name="Rowe L.A."/>
            <person name="Ben-Ami R."/>
            <person name="Loparev V.N."/>
            <person name="Litvintseva A.P."/>
        </authorList>
    </citation>
    <scope>NUCLEOTIDE SEQUENCE [LARGE SCALE GENOMIC DNA]</scope>
    <source>
        <strain evidence="7 8">B11899</strain>
    </source>
</reference>
<dbReference type="AlphaFoldDB" id="A0A2V1AQH7"/>
<dbReference type="Pfam" id="PF00010">
    <property type="entry name" value="HLH"/>
    <property type="match status" value="1"/>
</dbReference>
<dbReference type="SMART" id="SM00353">
    <property type="entry name" value="HLH"/>
    <property type="match status" value="1"/>
</dbReference>
<feature type="compositionally biased region" description="Low complexity" evidence="5">
    <location>
        <begin position="63"/>
        <end position="78"/>
    </location>
</feature>
<evidence type="ECO:0000259" key="6">
    <source>
        <dbReference type="PROSITE" id="PS50888"/>
    </source>
</evidence>
<evidence type="ECO:0000256" key="5">
    <source>
        <dbReference type="SAM" id="MobiDB-lite"/>
    </source>
</evidence>
<dbReference type="STRING" id="45357.A0A2V1AQH7"/>
<accession>A0A2V1AQH7</accession>
<feature type="compositionally biased region" description="Polar residues" evidence="5">
    <location>
        <begin position="9"/>
        <end position="34"/>
    </location>
</feature>
<dbReference type="RefSeq" id="XP_025341417.1">
    <property type="nucleotide sequence ID" value="XM_025485952.1"/>
</dbReference>
<evidence type="ECO:0000256" key="3">
    <source>
        <dbReference type="ARBA" id="ARBA00023163"/>
    </source>
</evidence>
<gene>
    <name evidence="7" type="ORF">CXQ85_002268</name>
</gene>
<organism evidence="7 8">
    <name type="scientific">Candidozyma haemuli</name>
    <dbReference type="NCBI Taxonomy" id="45357"/>
    <lineage>
        <taxon>Eukaryota</taxon>
        <taxon>Fungi</taxon>
        <taxon>Dikarya</taxon>
        <taxon>Ascomycota</taxon>
        <taxon>Saccharomycotina</taxon>
        <taxon>Pichiomycetes</taxon>
        <taxon>Metschnikowiaceae</taxon>
        <taxon>Candidozyma</taxon>
    </lineage>
</organism>
<evidence type="ECO:0000313" key="8">
    <source>
        <dbReference type="Proteomes" id="UP000244309"/>
    </source>
</evidence>
<keyword evidence="3" id="KW-0804">Transcription</keyword>
<dbReference type="OrthoDB" id="690068at2759"/>
<evidence type="ECO:0000256" key="4">
    <source>
        <dbReference type="ARBA" id="ARBA00023242"/>
    </source>
</evidence>
<evidence type="ECO:0000256" key="1">
    <source>
        <dbReference type="ARBA" id="ARBA00004123"/>
    </source>
</evidence>
<name>A0A2V1AQH7_9ASCO</name>
<dbReference type="Gene3D" id="4.10.280.10">
    <property type="entry name" value="Helix-loop-helix DNA-binding domain"/>
    <property type="match status" value="1"/>
</dbReference>
<dbReference type="GO" id="GO:0046983">
    <property type="term" value="F:protein dimerization activity"/>
    <property type="evidence" value="ECO:0007669"/>
    <property type="project" value="InterPro"/>
</dbReference>
<feature type="compositionally biased region" description="Polar residues" evidence="5">
    <location>
        <begin position="48"/>
        <end position="57"/>
    </location>
</feature>
<keyword evidence="2" id="KW-0805">Transcription regulation</keyword>
<dbReference type="InterPro" id="IPR051732">
    <property type="entry name" value="USF"/>
</dbReference>
<dbReference type="EMBL" id="PKFO01000003">
    <property type="protein sequence ID" value="PVH20477.1"/>
    <property type="molecule type" value="Genomic_DNA"/>
</dbReference>
<dbReference type="InterPro" id="IPR036638">
    <property type="entry name" value="HLH_DNA-bd_sf"/>
</dbReference>
<feature type="domain" description="BHLH" evidence="6">
    <location>
        <begin position="94"/>
        <end position="165"/>
    </location>
</feature>
<proteinExistence type="predicted"/>
<dbReference type="VEuPathDB" id="FungiDB:CXQ85_002268"/>
<protein>
    <recommendedName>
        <fullName evidence="6">BHLH domain-containing protein</fullName>
    </recommendedName>
</protein>
<feature type="region of interest" description="Disordered" evidence="5">
    <location>
        <begin position="129"/>
        <end position="152"/>
    </location>
</feature>
<evidence type="ECO:0000256" key="2">
    <source>
        <dbReference type="ARBA" id="ARBA00023015"/>
    </source>
</evidence>
<dbReference type="PANTHER" id="PTHR46117:SF3">
    <property type="entry name" value="FI24210P1"/>
    <property type="match status" value="1"/>
</dbReference>
<dbReference type="PANTHER" id="PTHR46117">
    <property type="entry name" value="FI24210P1"/>
    <property type="match status" value="1"/>
</dbReference>
<sequence>MADLGGYQDNYSGNRDQNPNTNAGSMSPGSSQYKVPNINIHKEAGSPVNASELLSRSSDIKKQLSQSFQGGASSGGVQKPSSRRNSAIHIKNEDEDEEDQGNERKRRDNINEKIQELLALVPPVYFSDMATREEEDGAAKSTGTKDGKPNKGQILTKSVEYIQYLQNLIDDNNRKEVELQLKLKTLRMQQQGRNNVPISADPTSAEKALGEIGVGPHSRKYFEEVLLQSSGNKGS</sequence>
<dbReference type="GO" id="GO:0005634">
    <property type="term" value="C:nucleus"/>
    <property type="evidence" value="ECO:0007669"/>
    <property type="project" value="UniProtKB-SubCell"/>
</dbReference>
<dbReference type="SUPFAM" id="SSF47459">
    <property type="entry name" value="HLH, helix-loop-helix DNA-binding domain"/>
    <property type="match status" value="1"/>
</dbReference>
<keyword evidence="8" id="KW-1185">Reference proteome</keyword>
<comment type="caution">
    <text evidence="7">The sequence shown here is derived from an EMBL/GenBank/DDBJ whole genome shotgun (WGS) entry which is preliminary data.</text>
</comment>
<dbReference type="GO" id="GO:0000978">
    <property type="term" value="F:RNA polymerase II cis-regulatory region sequence-specific DNA binding"/>
    <property type="evidence" value="ECO:0007669"/>
    <property type="project" value="TreeGrafter"/>
</dbReference>
<comment type="subcellular location">
    <subcellularLocation>
        <location evidence="1">Nucleus</location>
    </subcellularLocation>
</comment>
<evidence type="ECO:0000313" key="7">
    <source>
        <dbReference type="EMBL" id="PVH20477.1"/>
    </source>
</evidence>
<dbReference type="GeneID" id="37007599"/>
<dbReference type="Proteomes" id="UP000244309">
    <property type="component" value="Unassembled WGS sequence"/>
</dbReference>
<dbReference type="PROSITE" id="PS50888">
    <property type="entry name" value="BHLH"/>
    <property type="match status" value="1"/>
</dbReference>
<dbReference type="GO" id="GO:0000981">
    <property type="term" value="F:DNA-binding transcription factor activity, RNA polymerase II-specific"/>
    <property type="evidence" value="ECO:0007669"/>
    <property type="project" value="TreeGrafter"/>
</dbReference>
<dbReference type="InterPro" id="IPR011598">
    <property type="entry name" value="bHLH_dom"/>
</dbReference>
<dbReference type="CDD" id="cd11387">
    <property type="entry name" value="bHLHzip_USF_MITF"/>
    <property type="match status" value="1"/>
</dbReference>